<evidence type="ECO:0008006" key="5">
    <source>
        <dbReference type="Google" id="ProtNLM"/>
    </source>
</evidence>
<name>A0A1G2LDI0_9BACT</name>
<reference evidence="3 4" key="1">
    <citation type="journal article" date="2016" name="Nat. Commun.">
        <title>Thousands of microbial genomes shed light on interconnected biogeochemical processes in an aquifer system.</title>
        <authorList>
            <person name="Anantharaman K."/>
            <person name="Brown C.T."/>
            <person name="Hug L.A."/>
            <person name="Sharon I."/>
            <person name="Castelle C.J."/>
            <person name="Probst A.J."/>
            <person name="Thomas B.C."/>
            <person name="Singh A."/>
            <person name="Wilkins M.J."/>
            <person name="Karaoz U."/>
            <person name="Brodie E.L."/>
            <person name="Williams K.H."/>
            <person name="Hubbard S.S."/>
            <person name="Banfield J.F."/>
        </authorList>
    </citation>
    <scope>NUCLEOTIDE SEQUENCE [LARGE SCALE GENOMIC DNA]</scope>
</reference>
<dbReference type="EMBL" id="MHQT01000016">
    <property type="protein sequence ID" value="OHA09695.1"/>
    <property type="molecule type" value="Genomic_DNA"/>
</dbReference>
<feature type="domain" description="Glycosyltransferase subfamily 4-like N-terminal" evidence="2">
    <location>
        <begin position="15"/>
        <end position="166"/>
    </location>
</feature>
<dbReference type="InterPro" id="IPR001296">
    <property type="entry name" value="Glyco_trans_1"/>
</dbReference>
<protein>
    <recommendedName>
        <fullName evidence="5">Glycosyltransferase subfamily 4-like N-terminal domain-containing protein</fullName>
    </recommendedName>
</protein>
<dbReference type="Pfam" id="PF13579">
    <property type="entry name" value="Glyco_trans_4_4"/>
    <property type="match status" value="1"/>
</dbReference>
<evidence type="ECO:0000259" key="2">
    <source>
        <dbReference type="Pfam" id="PF13579"/>
    </source>
</evidence>
<sequence>MIGTDASIFGAGSPARSRIEAYGALFQNLHVICLTRPGFRRERLGSGIRLYPTNAPLPILQPLAAFRIGRAIAARGGIDVVSAQDPAESGLGAWLLAVRAGIPLHIQVHTDFFSSAFRKNSWRERVRSLIARFIIRRGDRFRVVSERIRASLRAYGVPDVKITVLPIFVDARAITAAHPAFSIRERYPEFRRIVLMVARLVREKNIPLALECLMRILGEFPDAGLVIVGDGPERQNIEERIREWGLARRVRTVGWQEDLVSYYQGADCYFLTSNFEGYGRSVVEAAAAGTPVVMTDVGVAGDLIRDGETGAVAPVGAPDALAVALGRALRDGAAARVMAERAKQEVLLREPHTWDEYLARYRNSFR</sequence>
<dbReference type="InterPro" id="IPR050194">
    <property type="entry name" value="Glycosyltransferase_grp1"/>
</dbReference>
<organism evidence="3 4">
    <name type="scientific">Candidatus Sungbacteria bacterium RIFCSPLOWO2_01_FULL_60_25</name>
    <dbReference type="NCBI Taxonomy" id="1802281"/>
    <lineage>
        <taxon>Bacteria</taxon>
        <taxon>Candidatus Sungiibacteriota</taxon>
    </lineage>
</organism>
<comment type="caution">
    <text evidence="3">The sequence shown here is derived from an EMBL/GenBank/DDBJ whole genome shotgun (WGS) entry which is preliminary data.</text>
</comment>
<dbReference type="PANTHER" id="PTHR45947">
    <property type="entry name" value="SULFOQUINOVOSYL TRANSFERASE SQD2"/>
    <property type="match status" value="1"/>
</dbReference>
<dbReference type="Proteomes" id="UP000178977">
    <property type="component" value="Unassembled WGS sequence"/>
</dbReference>
<dbReference type="GO" id="GO:0016757">
    <property type="term" value="F:glycosyltransferase activity"/>
    <property type="evidence" value="ECO:0007669"/>
    <property type="project" value="InterPro"/>
</dbReference>
<dbReference type="PANTHER" id="PTHR45947:SF3">
    <property type="entry name" value="SULFOQUINOVOSYL TRANSFERASE SQD2"/>
    <property type="match status" value="1"/>
</dbReference>
<gene>
    <name evidence="3" type="ORF">A3A44_01015</name>
</gene>
<dbReference type="AlphaFoldDB" id="A0A1G2LDI0"/>
<evidence type="ECO:0000313" key="3">
    <source>
        <dbReference type="EMBL" id="OHA09695.1"/>
    </source>
</evidence>
<evidence type="ECO:0000313" key="4">
    <source>
        <dbReference type="Proteomes" id="UP000178977"/>
    </source>
</evidence>
<accession>A0A1G2LDI0</accession>
<dbReference type="InterPro" id="IPR028098">
    <property type="entry name" value="Glyco_trans_4-like_N"/>
</dbReference>
<proteinExistence type="predicted"/>
<dbReference type="SUPFAM" id="SSF53756">
    <property type="entry name" value="UDP-Glycosyltransferase/glycogen phosphorylase"/>
    <property type="match status" value="1"/>
</dbReference>
<dbReference type="CDD" id="cd03801">
    <property type="entry name" value="GT4_PimA-like"/>
    <property type="match status" value="1"/>
</dbReference>
<feature type="domain" description="Glycosyl transferase family 1" evidence="1">
    <location>
        <begin position="189"/>
        <end position="344"/>
    </location>
</feature>
<dbReference type="Pfam" id="PF00534">
    <property type="entry name" value="Glycos_transf_1"/>
    <property type="match status" value="1"/>
</dbReference>
<dbReference type="Gene3D" id="3.40.50.2000">
    <property type="entry name" value="Glycogen Phosphorylase B"/>
    <property type="match status" value="2"/>
</dbReference>
<evidence type="ECO:0000259" key="1">
    <source>
        <dbReference type="Pfam" id="PF00534"/>
    </source>
</evidence>
<dbReference type="STRING" id="1802281.A3A44_01015"/>